<feature type="region of interest" description="Disordered" evidence="1">
    <location>
        <begin position="62"/>
        <end position="85"/>
    </location>
</feature>
<dbReference type="Proteomes" id="UP000016540">
    <property type="component" value="Unassembled WGS sequence"/>
</dbReference>
<feature type="region of interest" description="Disordered" evidence="1">
    <location>
        <begin position="1"/>
        <end position="20"/>
    </location>
</feature>
<evidence type="ECO:0000313" key="3">
    <source>
        <dbReference type="Proteomes" id="UP000016540"/>
    </source>
</evidence>
<accession>R8B3D1</accession>
<dbReference type="STRING" id="1318628.MARLIPOL_03415"/>
<feature type="compositionally biased region" description="Low complexity" evidence="1">
    <location>
        <begin position="66"/>
        <end position="79"/>
    </location>
</feature>
<protein>
    <recommendedName>
        <fullName evidence="4">DUF2894 domain-containing protein</fullName>
    </recommendedName>
</protein>
<dbReference type="AlphaFoldDB" id="R8B3D1"/>
<evidence type="ECO:0000313" key="2">
    <source>
        <dbReference type="EMBL" id="EON93049.1"/>
    </source>
</evidence>
<reference evidence="2 3" key="1">
    <citation type="journal article" date="2013" name="Genome Announc.">
        <title>Draft Genome Sequence of the Moderately Halophilic Bacterium Marinobacter lipolyticus Strain SM19.</title>
        <authorList>
            <person name="Papke R.T."/>
            <person name="de la Haba R.R."/>
            <person name="Infante-Dominguez C."/>
            <person name="Perez D."/>
            <person name="Sanchez-Porro C."/>
            <person name="Lapierre P."/>
            <person name="Ventosa A."/>
        </authorList>
    </citation>
    <scope>NUCLEOTIDE SEQUENCE [LARGE SCALE GENOMIC DNA]</scope>
    <source>
        <strain evidence="2 3">SM19</strain>
    </source>
</reference>
<gene>
    <name evidence="2" type="ORF">MARLIPOL_03415</name>
</gene>
<dbReference type="PATRIC" id="fig|1318628.3.peg.680"/>
<proteinExistence type="predicted"/>
<dbReference type="HOGENOM" id="CLU_082347_0_0_6"/>
<keyword evidence="3" id="KW-1185">Reference proteome</keyword>
<dbReference type="EMBL" id="ASAD01000007">
    <property type="protein sequence ID" value="EON93049.1"/>
    <property type="molecule type" value="Genomic_DNA"/>
</dbReference>
<dbReference type="eggNOG" id="ENOG5031XRK">
    <property type="taxonomic scope" value="Bacteria"/>
</dbReference>
<dbReference type="InterPro" id="IPR021549">
    <property type="entry name" value="DUF2894"/>
</dbReference>
<evidence type="ECO:0000256" key="1">
    <source>
        <dbReference type="SAM" id="MobiDB-lite"/>
    </source>
</evidence>
<name>R8B3D1_9GAMM</name>
<comment type="caution">
    <text evidence="2">The sequence shown here is derived from an EMBL/GenBank/DDBJ whole genome shotgun (WGS) entry which is preliminary data.</text>
</comment>
<evidence type="ECO:0008006" key="4">
    <source>
        <dbReference type="Google" id="ProtNLM"/>
    </source>
</evidence>
<dbReference type="RefSeq" id="WP_012136681.1">
    <property type="nucleotide sequence ID" value="NZ_KE007306.1"/>
</dbReference>
<organism evidence="2 3">
    <name type="scientific">Marinobacter lipolyticus SM19</name>
    <dbReference type="NCBI Taxonomy" id="1318628"/>
    <lineage>
        <taxon>Bacteria</taxon>
        <taxon>Pseudomonadati</taxon>
        <taxon>Pseudomonadota</taxon>
        <taxon>Gammaproteobacteria</taxon>
        <taxon>Pseudomonadales</taxon>
        <taxon>Marinobacteraceae</taxon>
        <taxon>Marinobacter</taxon>
    </lineage>
</organism>
<sequence>MSAAAEATTMEQQLAELKHSGADRLDSVRFRYLEALEQRLRAKGLQGTRHWQKLEKAVAEFQARSGQQAGAEQPEQPAQTGHPSPLQLLLDTLNQAPDTQVLTSPSPVEKLIFGEQDGPAPTAVTNGSPRPLKAMARVQADQGTQALQDRIRQAIEQTPENAGPMNAHRLVSRAIATMEKLSPEYLNRFVNYADTLLALERLGRKG</sequence>
<dbReference type="Pfam" id="PF11445">
    <property type="entry name" value="DUF2894"/>
    <property type="match status" value="1"/>
</dbReference>